<feature type="transmembrane region" description="Helical" evidence="1">
    <location>
        <begin position="47"/>
        <end position="70"/>
    </location>
</feature>
<keyword evidence="3" id="KW-1185">Reference proteome</keyword>
<protein>
    <submittedName>
        <fullName evidence="2">Uncharacterized protein</fullName>
    </submittedName>
</protein>
<dbReference type="RefSeq" id="WP_109670152.1">
    <property type="nucleotide sequence ID" value="NZ_QGGW01000010.1"/>
</dbReference>
<dbReference type="AlphaFoldDB" id="A0A316GCX7"/>
<sequence length="71" mass="7383">MAALVYVGTAMALAGLLALAWCIWAAVTAKRAGLPDAELRVRLQRIVTINMGALLVSVLGLMSVVTGIFLG</sequence>
<reference evidence="2 3" key="1">
    <citation type="submission" date="2018-05" db="EMBL/GenBank/DDBJ databases">
        <title>Genomic Encyclopedia of Type Strains, Phase IV (KMG-IV): sequencing the most valuable type-strain genomes for metagenomic binning, comparative biology and taxonomic classification.</title>
        <authorList>
            <person name="Goeker M."/>
        </authorList>
    </citation>
    <scope>NUCLEOTIDE SEQUENCE [LARGE SCALE GENOMIC DNA]</scope>
    <source>
        <strain evidence="2 3">DSM 16097</strain>
    </source>
</reference>
<keyword evidence="1" id="KW-0472">Membrane</keyword>
<keyword evidence="1" id="KW-1133">Transmembrane helix</keyword>
<name>A0A316GCX7_9RHOB</name>
<dbReference type="Proteomes" id="UP000245708">
    <property type="component" value="Unassembled WGS sequence"/>
</dbReference>
<dbReference type="EMBL" id="QGGW01000010">
    <property type="protein sequence ID" value="PWK58065.1"/>
    <property type="molecule type" value="Genomic_DNA"/>
</dbReference>
<evidence type="ECO:0000256" key="1">
    <source>
        <dbReference type="SAM" id="Phobius"/>
    </source>
</evidence>
<feature type="transmembrane region" description="Helical" evidence="1">
    <location>
        <begin position="6"/>
        <end position="27"/>
    </location>
</feature>
<keyword evidence="1" id="KW-0812">Transmembrane</keyword>
<evidence type="ECO:0000313" key="3">
    <source>
        <dbReference type="Proteomes" id="UP000245708"/>
    </source>
</evidence>
<proteinExistence type="predicted"/>
<comment type="caution">
    <text evidence="2">The sequence shown here is derived from an EMBL/GenBank/DDBJ whole genome shotgun (WGS) entry which is preliminary data.</text>
</comment>
<gene>
    <name evidence="2" type="ORF">C7455_1106</name>
</gene>
<organism evidence="2 3">
    <name type="scientific">Roseicyclus mahoneyensis</name>
    <dbReference type="NCBI Taxonomy" id="164332"/>
    <lineage>
        <taxon>Bacteria</taxon>
        <taxon>Pseudomonadati</taxon>
        <taxon>Pseudomonadota</taxon>
        <taxon>Alphaproteobacteria</taxon>
        <taxon>Rhodobacterales</taxon>
        <taxon>Roseobacteraceae</taxon>
        <taxon>Roseicyclus</taxon>
    </lineage>
</organism>
<accession>A0A316GCX7</accession>
<evidence type="ECO:0000313" key="2">
    <source>
        <dbReference type="EMBL" id="PWK58065.1"/>
    </source>
</evidence>